<evidence type="ECO:0000313" key="1">
    <source>
        <dbReference type="EMBL" id="BAD72374.1"/>
    </source>
</evidence>
<dbReference type="EMBL" id="AP003284">
    <property type="protein sequence ID" value="BAD72374.1"/>
    <property type="molecule type" value="Genomic_DNA"/>
</dbReference>
<dbReference type="Proteomes" id="UP000817658">
    <property type="component" value="Chromosome 1"/>
</dbReference>
<name>Q5SN45_ORYSJ</name>
<protein>
    <submittedName>
        <fullName evidence="1">Uncharacterized protein</fullName>
    </submittedName>
</protein>
<dbReference type="AlphaFoldDB" id="Q5SN45"/>
<proteinExistence type="predicted"/>
<sequence length="66" mass="7526">MANATGIRYGAPRLFEPFVAGSLNSRKPGRLITQRHYNETVVRAFHYTLLHNKRHMKKFAVAAEQG</sequence>
<organism evidence="1">
    <name type="scientific">Oryza sativa subsp. japonica</name>
    <name type="common">Rice</name>
    <dbReference type="NCBI Taxonomy" id="39947"/>
    <lineage>
        <taxon>Eukaryota</taxon>
        <taxon>Viridiplantae</taxon>
        <taxon>Streptophyta</taxon>
        <taxon>Embryophyta</taxon>
        <taxon>Tracheophyta</taxon>
        <taxon>Spermatophyta</taxon>
        <taxon>Magnoliopsida</taxon>
        <taxon>Liliopsida</taxon>
        <taxon>Poales</taxon>
        <taxon>Poaceae</taxon>
        <taxon>BOP clade</taxon>
        <taxon>Oryzoideae</taxon>
        <taxon>Oryzeae</taxon>
        <taxon>Oryzinae</taxon>
        <taxon>Oryza</taxon>
        <taxon>Oryza sativa</taxon>
    </lineage>
</organism>
<accession>Q5SN45</accession>
<reference evidence="1" key="1">
    <citation type="journal article" date="2002" name="Nature">
        <title>The genome sequence and structure of rice chromosome 1.</title>
        <authorList>
            <person name="Sasaki T."/>
            <person name="Matsumoto T."/>
            <person name="Yamamoto K."/>
            <person name="Sakata K."/>
            <person name="Baba T."/>
            <person name="Katayose Y."/>
            <person name="Wu J."/>
            <person name="Niimura Y."/>
            <person name="Cheng Z."/>
            <person name="Nagamura Y."/>
            <person name="Antonio B.A."/>
            <person name="Kanamori H."/>
            <person name="Hosokawa S."/>
            <person name="Masukawa M."/>
            <person name="Arikawa K."/>
            <person name="Chiden Y."/>
            <person name="Hayashi M."/>
            <person name="Okamoto M."/>
            <person name="Ando T."/>
            <person name="Aoki H."/>
            <person name="Arita K."/>
            <person name="Hamada M."/>
            <person name="Harada C."/>
            <person name="Hijishita S."/>
            <person name="Honda M."/>
            <person name="Ichikawa Y."/>
            <person name="Idonuma A."/>
            <person name="Iijima M."/>
            <person name="Ikeda M."/>
            <person name="Ikeno M."/>
            <person name="Itoh S."/>
            <person name="Itoh T."/>
            <person name="Itoh Y."/>
            <person name="Itoh Y."/>
            <person name="Iwabuchi A."/>
            <person name="Kamiya K."/>
            <person name="Karasawa W."/>
            <person name="Katagiri S."/>
            <person name="Kikuta A."/>
            <person name="Kobayashi N."/>
            <person name="Kono I."/>
            <person name="Machita K."/>
            <person name="Maehara T."/>
            <person name="Mizuno H."/>
            <person name="Mizubayashi T."/>
            <person name="Mukai Y."/>
            <person name="Nagasaki H."/>
            <person name="Nakashima M."/>
            <person name="Nakama Y."/>
            <person name="Nakamichi Y."/>
            <person name="Nakamura M."/>
            <person name="Namiki N."/>
            <person name="Negishi M."/>
            <person name="Ohta I."/>
            <person name="Ono N."/>
            <person name="Saji S."/>
            <person name="Sakai K."/>
            <person name="Shibata M."/>
            <person name="Shimokawa T."/>
            <person name="Shomura A."/>
            <person name="Song J."/>
            <person name="Takazaki Y."/>
            <person name="Terasawa K."/>
            <person name="Tsuji K."/>
            <person name="Waki K."/>
            <person name="Yamagata H."/>
            <person name="Yamane H."/>
            <person name="Yoshiki S."/>
            <person name="Yoshihara R."/>
            <person name="Yukawa K."/>
            <person name="Zhong H."/>
            <person name="Iwama H."/>
            <person name="Endo T."/>
            <person name="Ito H."/>
            <person name="Hahn J.H."/>
            <person name="Kim H.I."/>
            <person name="Eun M.Y."/>
            <person name="Yano M."/>
            <person name="Jiang J."/>
            <person name="Gojobori T."/>
        </authorList>
    </citation>
    <scope>NUCLEOTIDE SEQUENCE [LARGE SCALE GENOMIC DNA]</scope>
</reference>
<gene>
    <name evidence="1" type="primary">P0671D01.32</name>
</gene>